<evidence type="ECO:0000259" key="15">
    <source>
        <dbReference type="Pfam" id="PF01507"/>
    </source>
</evidence>
<dbReference type="GO" id="GO:0046872">
    <property type="term" value="F:metal ion binding"/>
    <property type="evidence" value="ECO:0007669"/>
    <property type="project" value="UniProtKB-KW"/>
</dbReference>
<evidence type="ECO:0000256" key="7">
    <source>
        <dbReference type="ARBA" id="ARBA00024298"/>
    </source>
</evidence>
<evidence type="ECO:0000256" key="10">
    <source>
        <dbReference type="ARBA" id="ARBA00029514"/>
    </source>
</evidence>
<evidence type="ECO:0000256" key="3">
    <source>
        <dbReference type="ARBA" id="ARBA00022723"/>
    </source>
</evidence>
<evidence type="ECO:0000256" key="12">
    <source>
        <dbReference type="ARBA" id="ARBA00032041"/>
    </source>
</evidence>
<evidence type="ECO:0000256" key="6">
    <source>
        <dbReference type="ARBA" id="ARBA00023014"/>
    </source>
</evidence>
<dbReference type="GO" id="GO:0005737">
    <property type="term" value="C:cytoplasm"/>
    <property type="evidence" value="ECO:0007669"/>
    <property type="project" value="UniProtKB-SubCell"/>
</dbReference>
<dbReference type="GO" id="GO:0019344">
    <property type="term" value="P:cysteine biosynthetic process"/>
    <property type="evidence" value="ECO:0007669"/>
    <property type="project" value="InterPro"/>
</dbReference>
<dbReference type="PIRSF" id="PIRSF000857">
    <property type="entry name" value="PAPS_reductase"/>
    <property type="match status" value="1"/>
</dbReference>
<feature type="domain" description="Phosphoadenosine phosphosulphate reductase" evidence="15">
    <location>
        <begin position="40"/>
        <end position="214"/>
    </location>
</feature>
<evidence type="ECO:0000256" key="2">
    <source>
        <dbReference type="ARBA" id="ARBA00022490"/>
    </source>
</evidence>
<dbReference type="EMBL" id="AP014946">
    <property type="protein sequence ID" value="BAT58301.1"/>
    <property type="molecule type" value="Genomic_DNA"/>
</dbReference>
<dbReference type="GO" id="GO:0043866">
    <property type="term" value="F:adenylyl-sulfate reductase (thioredoxin) activity"/>
    <property type="evidence" value="ECO:0007669"/>
    <property type="project" value="UniProtKB-EC"/>
</dbReference>
<evidence type="ECO:0000313" key="16">
    <source>
        <dbReference type="EMBL" id="BAT58301.1"/>
    </source>
</evidence>
<dbReference type="GO" id="GO:0019379">
    <property type="term" value="P:sulfate assimilation, phosphoadenylyl sulfate reduction by phosphoadenylyl-sulfate reductase (thioredoxin)"/>
    <property type="evidence" value="ECO:0007669"/>
    <property type="project" value="UniProtKB-UniRule"/>
</dbReference>
<comment type="similarity">
    <text evidence="1 14">Belongs to the PAPS reductase family. CysH subfamily.</text>
</comment>
<dbReference type="InterPro" id="IPR004511">
    <property type="entry name" value="PAPS/APS_Rdtase"/>
</dbReference>
<dbReference type="Gene3D" id="3.40.50.620">
    <property type="entry name" value="HUPs"/>
    <property type="match status" value="1"/>
</dbReference>
<comment type="catalytic activity">
    <reaction evidence="13 14">
        <text>[thioredoxin]-disulfide + sulfite + AMP + 2 H(+) = adenosine 5'-phosphosulfate + [thioredoxin]-dithiol</text>
        <dbReference type="Rhea" id="RHEA:21976"/>
        <dbReference type="Rhea" id="RHEA-COMP:10698"/>
        <dbReference type="Rhea" id="RHEA-COMP:10700"/>
        <dbReference type="ChEBI" id="CHEBI:15378"/>
        <dbReference type="ChEBI" id="CHEBI:17359"/>
        <dbReference type="ChEBI" id="CHEBI:29950"/>
        <dbReference type="ChEBI" id="CHEBI:50058"/>
        <dbReference type="ChEBI" id="CHEBI:58243"/>
        <dbReference type="ChEBI" id="CHEBI:456215"/>
        <dbReference type="EC" id="1.8.4.10"/>
    </reaction>
</comment>
<evidence type="ECO:0000256" key="9">
    <source>
        <dbReference type="ARBA" id="ARBA00024386"/>
    </source>
</evidence>
<dbReference type="EC" id="1.8.4.10" evidence="9 14"/>
<dbReference type="Proteomes" id="UP000236884">
    <property type="component" value="Chromosome"/>
</dbReference>
<keyword evidence="3 14" id="KW-0479">Metal-binding</keyword>
<evidence type="ECO:0000256" key="1">
    <source>
        <dbReference type="ARBA" id="ARBA00009732"/>
    </source>
</evidence>
<dbReference type="InterPro" id="IPR011798">
    <property type="entry name" value="APS_reductase"/>
</dbReference>
<feature type="binding site" evidence="14">
    <location>
        <position position="211"/>
    </location>
    <ligand>
        <name>[4Fe-4S] cluster</name>
        <dbReference type="ChEBI" id="CHEBI:49883"/>
    </ligand>
</feature>
<evidence type="ECO:0000256" key="11">
    <source>
        <dbReference type="ARBA" id="ARBA00030894"/>
    </source>
</evidence>
<proteinExistence type="inferred from homology"/>
<dbReference type="NCBIfam" id="NF002537">
    <property type="entry name" value="PRK02090.1"/>
    <property type="match status" value="1"/>
</dbReference>
<dbReference type="RefSeq" id="WP_096351997.1">
    <property type="nucleotide sequence ID" value="NZ_AP014946.1"/>
</dbReference>
<name>A0A0S3PQZ1_9BRAD</name>
<dbReference type="InterPro" id="IPR002500">
    <property type="entry name" value="PAPS_reduct_dom"/>
</dbReference>
<dbReference type="NCBIfam" id="TIGR02055">
    <property type="entry name" value="APS_reductase"/>
    <property type="match status" value="1"/>
</dbReference>
<gene>
    <name evidence="14 16" type="primary">cysH</name>
    <name evidence="16" type="ORF">GJW-30_1_00825</name>
</gene>
<evidence type="ECO:0000256" key="14">
    <source>
        <dbReference type="HAMAP-Rule" id="MF_00063"/>
    </source>
</evidence>
<sequence length="251" mass="27500">MSPIVPSQAGALAEHIDSLLRPLSLPERLRAARDAVEGRIVFTTSFGIEDQVITHAIAEADVAIDIVTLDTGRLFPETHDVWAATEERYRRHIDVLAPKTDALEALVAADGINGFRQSREARTRCCGVRKVEPLARALAGAAGWVTGLRGDQSAYRAATPFAAFDAAQGLIKINPLADKTRDEVAAYVAYNEIPYNALHDRGFPSIGCAPCTRAVRLGEDERAGRWWWENDGKKECGLHTRQDVSRVKESV</sequence>
<evidence type="ECO:0000256" key="8">
    <source>
        <dbReference type="ARBA" id="ARBA00024327"/>
    </source>
</evidence>
<keyword evidence="4 14" id="KW-0560">Oxidoreductase</keyword>
<dbReference type="InterPro" id="IPR014729">
    <property type="entry name" value="Rossmann-like_a/b/a_fold"/>
</dbReference>
<organism evidence="16 17">
    <name type="scientific">Variibacter gotjawalensis</name>
    <dbReference type="NCBI Taxonomy" id="1333996"/>
    <lineage>
        <taxon>Bacteria</taxon>
        <taxon>Pseudomonadati</taxon>
        <taxon>Pseudomonadota</taxon>
        <taxon>Alphaproteobacteria</taxon>
        <taxon>Hyphomicrobiales</taxon>
        <taxon>Nitrobacteraceae</taxon>
        <taxon>Variibacter</taxon>
    </lineage>
</organism>
<dbReference type="GO" id="GO:0004604">
    <property type="term" value="F:phosphoadenylyl-sulfate reductase (thioredoxin) activity"/>
    <property type="evidence" value="ECO:0007669"/>
    <property type="project" value="UniProtKB-UniRule"/>
</dbReference>
<feature type="active site" description="Nucleophile; cysteine thiosulfonate intermediate" evidence="14">
    <location>
        <position position="236"/>
    </location>
</feature>
<dbReference type="OrthoDB" id="9794018at2"/>
<comment type="cofactor">
    <cofactor evidence="14">
        <name>[4Fe-4S] cluster</name>
        <dbReference type="ChEBI" id="CHEBI:49883"/>
    </cofactor>
    <text evidence="14">Binds 1 [4Fe-4S] cluster per subunit.</text>
</comment>
<dbReference type="AlphaFoldDB" id="A0A0S3PQZ1"/>
<dbReference type="SUPFAM" id="SSF52402">
    <property type="entry name" value="Adenine nucleotide alpha hydrolases-like"/>
    <property type="match status" value="1"/>
</dbReference>
<evidence type="ECO:0000256" key="13">
    <source>
        <dbReference type="ARBA" id="ARBA00048441"/>
    </source>
</evidence>
<feature type="binding site" evidence="14">
    <location>
        <position position="125"/>
    </location>
    <ligand>
        <name>[4Fe-4S] cluster</name>
        <dbReference type="ChEBI" id="CHEBI:49883"/>
    </ligand>
</feature>
<evidence type="ECO:0000313" key="17">
    <source>
        <dbReference type="Proteomes" id="UP000236884"/>
    </source>
</evidence>
<feature type="binding site" evidence="14">
    <location>
        <position position="126"/>
    </location>
    <ligand>
        <name>[4Fe-4S] cluster</name>
        <dbReference type="ChEBI" id="CHEBI:49883"/>
    </ligand>
</feature>
<keyword evidence="6 14" id="KW-0411">Iron-sulfur</keyword>
<dbReference type="Pfam" id="PF01507">
    <property type="entry name" value="PAPS_reduct"/>
    <property type="match status" value="1"/>
</dbReference>
<feature type="binding site" evidence="14">
    <location>
        <position position="208"/>
    </location>
    <ligand>
        <name>[4Fe-4S] cluster</name>
        <dbReference type="ChEBI" id="CHEBI:49883"/>
    </ligand>
</feature>
<evidence type="ECO:0000256" key="4">
    <source>
        <dbReference type="ARBA" id="ARBA00023002"/>
    </source>
</evidence>
<comment type="function">
    <text evidence="7 14">Catalyzes the formation of sulfite from adenosine 5'-phosphosulfate (APS) using thioredoxin as an electron donor.</text>
</comment>
<protein>
    <recommendedName>
        <fullName evidence="10 14">Adenosine 5'-phosphosulfate reductase</fullName>
        <shortName evidence="14">APS reductase</shortName>
        <ecNumber evidence="9 14">1.8.4.10</ecNumber>
    </recommendedName>
    <alternativeName>
        <fullName evidence="12 14">5'-adenylylsulfate reductase</fullName>
    </alternativeName>
    <alternativeName>
        <fullName evidence="11 14">Thioredoxin-dependent 5'-adenylylsulfate reductase</fullName>
    </alternativeName>
</protein>
<keyword evidence="17" id="KW-1185">Reference proteome</keyword>
<dbReference type="KEGG" id="vgo:GJW-30_1_00825"/>
<dbReference type="PANTHER" id="PTHR46482:SF9">
    <property type="entry name" value="5'-ADENYLYLSULFATE REDUCTASE 1, CHLOROPLASTIC"/>
    <property type="match status" value="1"/>
</dbReference>
<dbReference type="GO" id="GO:0070814">
    <property type="term" value="P:hydrogen sulfide biosynthetic process"/>
    <property type="evidence" value="ECO:0007669"/>
    <property type="project" value="UniProtKB-UniRule"/>
</dbReference>
<dbReference type="GO" id="GO:0051539">
    <property type="term" value="F:4 iron, 4 sulfur cluster binding"/>
    <property type="evidence" value="ECO:0007669"/>
    <property type="project" value="UniProtKB-UniRule"/>
</dbReference>
<evidence type="ECO:0000256" key="5">
    <source>
        <dbReference type="ARBA" id="ARBA00023004"/>
    </source>
</evidence>
<comment type="pathway">
    <text evidence="8 14">Sulfur metabolism; hydrogen sulfide biosynthesis; sulfite from sulfate.</text>
</comment>
<reference evidence="16 17" key="1">
    <citation type="submission" date="2015-08" db="EMBL/GenBank/DDBJ databases">
        <title>Investigation of the bacterial diversity of lava forest soil.</title>
        <authorList>
            <person name="Lee J.S."/>
        </authorList>
    </citation>
    <scope>NUCLEOTIDE SEQUENCE [LARGE SCALE GENOMIC DNA]</scope>
    <source>
        <strain evidence="16 17">GJW-30</strain>
    </source>
</reference>
<accession>A0A0S3PQZ1</accession>
<dbReference type="HAMAP" id="MF_00063">
    <property type="entry name" value="CysH"/>
    <property type="match status" value="1"/>
</dbReference>
<dbReference type="CDD" id="cd23945">
    <property type="entry name" value="PAPS_reductase"/>
    <property type="match status" value="1"/>
</dbReference>
<comment type="subcellular location">
    <subcellularLocation>
        <location evidence="14">Cytoplasm</location>
    </subcellularLocation>
</comment>
<keyword evidence="5 14" id="KW-0408">Iron</keyword>
<dbReference type="PANTHER" id="PTHR46482">
    <property type="entry name" value="5'-ADENYLYLSULFATE REDUCTASE 3, CHLOROPLASTIC"/>
    <property type="match status" value="1"/>
</dbReference>
<keyword evidence="2 14" id="KW-0963">Cytoplasm</keyword>